<organism evidence="2 3">
    <name type="scientific">Salix suchowensis</name>
    <dbReference type="NCBI Taxonomy" id="1278906"/>
    <lineage>
        <taxon>Eukaryota</taxon>
        <taxon>Viridiplantae</taxon>
        <taxon>Streptophyta</taxon>
        <taxon>Embryophyta</taxon>
        <taxon>Tracheophyta</taxon>
        <taxon>Spermatophyta</taxon>
        <taxon>Magnoliopsida</taxon>
        <taxon>eudicotyledons</taxon>
        <taxon>Gunneridae</taxon>
        <taxon>Pentapetalae</taxon>
        <taxon>rosids</taxon>
        <taxon>fabids</taxon>
        <taxon>Malpighiales</taxon>
        <taxon>Salicaceae</taxon>
        <taxon>Saliceae</taxon>
        <taxon>Salix</taxon>
    </lineage>
</organism>
<gene>
    <name evidence="2" type="ORF">OIU77_008907</name>
</gene>
<evidence type="ECO:0000256" key="1">
    <source>
        <dbReference type="SAM" id="SignalP"/>
    </source>
</evidence>
<dbReference type="Proteomes" id="UP001141253">
    <property type="component" value="Chromosome 11"/>
</dbReference>
<proteinExistence type="predicted"/>
<sequence length="169" mass="18843">MSTGPLPLFVFLRRLMGHVVVFPSQLTQNSDLGKGWQAIFVNRPLAAWLMRFNISVTEAFPEGCDTIILVNLDTYMMVFVVSTPCCRATGNLAGDIIIGLGAHLFEISEEENILTMDSMERVPDLERLIGIEVAISNRSRGGKARVSEFGIQIEAHQFFIIRVESIARE</sequence>
<protein>
    <submittedName>
        <fullName evidence="2">Uncharacterized protein</fullName>
    </submittedName>
</protein>
<evidence type="ECO:0000313" key="3">
    <source>
        <dbReference type="Proteomes" id="UP001141253"/>
    </source>
</evidence>
<evidence type="ECO:0000313" key="2">
    <source>
        <dbReference type="EMBL" id="KAJ6332946.1"/>
    </source>
</evidence>
<dbReference type="EMBL" id="JAPFFI010000021">
    <property type="protein sequence ID" value="KAJ6332946.1"/>
    <property type="molecule type" value="Genomic_DNA"/>
</dbReference>
<reference evidence="2" key="1">
    <citation type="submission" date="2022-10" db="EMBL/GenBank/DDBJ databases">
        <authorList>
            <person name="Hyden B.L."/>
            <person name="Feng K."/>
            <person name="Yates T."/>
            <person name="Jawdy S."/>
            <person name="Smart L.B."/>
            <person name="Muchero W."/>
        </authorList>
    </citation>
    <scope>NUCLEOTIDE SEQUENCE</scope>
    <source>
        <tissue evidence="2">Shoot tip</tissue>
    </source>
</reference>
<name>A0ABQ9ADI7_9ROSI</name>
<accession>A0ABQ9ADI7</accession>
<feature type="signal peptide" evidence="1">
    <location>
        <begin position="1"/>
        <end position="17"/>
    </location>
</feature>
<keyword evidence="3" id="KW-1185">Reference proteome</keyword>
<keyword evidence="1" id="KW-0732">Signal</keyword>
<reference evidence="2" key="2">
    <citation type="journal article" date="2023" name="Int. J. Mol. Sci.">
        <title>De Novo Assembly and Annotation of 11 Diverse Shrub Willow (Salix) Genomes Reveals Novel Gene Organization in Sex-Linked Regions.</title>
        <authorList>
            <person name="Hyden B."/>
            <person name="Feng K."/>
            <person name="Yates T.B."/>
            <person name="Jawdy S."/>
            <person name="Cereghino C."/>
            <person name="Smart L.B."/>
            <person name="Muchero W."/>
        </authorList>
    </citation>
    <scope>NUCLEOTIDE SEQUENCE</scope>
    <source>
        <tissue evidence="2">Shoot tip</tissue>
    </source>
</reference>
<comment type="caution">
    <text evidence="2">The sequence shown here is derived from an EMBL/GenBank/DDBJ whole genome shotgun (WGS) entry which is preliminary data.</text>
</comment>
<feature type="chain" id="PRO_5045278567" evidence="1">
    <location>
        <begin position="18"/>
        <end position="169"/>
    </location>
</feature>